<dbReference type="InterPro" id="IPR029063">
    <property type="entry name" value="SAM-dependent_MTases_sf"/>
</dbReference>
<dbReference type="Proteomes" id="UP000570166">
    <property type="component" value="Unassembled WGS sequence"/>
</dbReference>
<evidence type="ECO:0000256" key="1">
    <source>
        <dbReference type="ARBA" id="ARBA00022603"/>
    </source>
</evidence>
<dbReference type="GO" id="GO:0032259">
    <property type="term" value="P:methylation"/>
    <property type="evidence" value="ECO:0007669"/>
    <property type="project" value="UniProtKB-KW"/>
</dbReference>
<organism evidence="4 5">
    <name type="scientific">Sphingomonas chungangi</name>
    <dbReference type="NCBI Taxonomy" id="2683589"/>
    <lineage>
        <taxon>Bacteria</taxon>
        <taxon>Pseudomonadati</taxon>
        <taxon>Pseudomonadota</taxon>
        <taxon>Alphaproteobacteria</taxon>
        <taxon>Sphingomonadales</taxon>
        <taxon>Sphingomonadaceae</taxon>
        <taxon>Sphingomonas</taxon>
    </lineage>
</organism>
<dbReference type="GO" id="GO:0009312">
    <property type="term" value="P:oligosaccharide biosynthetic process"/>
    <property type="evidence" value="ECO:0007669"/>
    <property type="project" value="InterPro"/>
</dbReference>
<keyword evidence="2 4" id="KW-0808">Transferase</keyword>
<dbReference type="PANTHER" id="PTHR43464:SF19">
    <property type="entry name" value="UBIQUINONE BIOSYNTHESIS O-METHYLTRANSFERASE, MITOCHONDRIAL"/>
    <property type="match status" value="1"/>
</dbReference>
<keyword evidence="3" id="KW-0949">S-adenosyl-L-methionine</keyword>
<comment type="caution">
    <text evidence="4">The sequence shown here is derived from an EMBL/GenBank/DDBJ whole genome shotgun (WGS) entry which is preliminary data.</text>
</comment>
<dbReference type="EMBL" id="JACEIB010000006">
    <property type="protein sequence ID" value="MBA2934459.1"/>
    <property type="molecule type" value="Genomic_DNA"/>
</dbReference>
<evidence type="ECO:0000256" key="2">
    <source>
        <dbReference type="ARBA" id="ARBA00022679"/>
    </source>
</evidence>
<accession>A0A838L7G8</accession>
<evidence type="ECO:0000313" key="4">
    <source>
        <dbReference type="EMBL" id="MBA2934459.1"/>
    </source>
</evidence>
<name>A0A838L7G8_9SPHN</name>
<dbReference type="Pfam" id="PF05401">
    <property type="entry name" value="NodS"/>
    <property type="match status" value="1"/>
</dbReference>
<evidence type="ECO:0000313" key="5">
    <source>
        <dbReference type="Proteomes" id="UP000570166"/>
    </source>
</evidence>
<protein>
    <submittedName>
        <fullName evidence="4">Methyltransferase</fullName>
    </submittedName>
</protein>
<proteinExistence type="predicted"/>
<dbReference type="AlphaFoldDB" id="A0A838L7G8"/>
<sequence>MSRSSLDATYFDDIFAADDDPWDLASSDYEAKKFQATHDAIADRRYARALEIGCAHGVLTEKLVALCDSLLAVDISSKALAKARERVGDRPGLDLAQMAFPKETPHAAAFDLVILSEVVYYWGVVDLDRASEWLRDGVASGGRVILVHYTGETDYPHSADEAVGSLWSDLKSVFVAERTDRNDGYRLDLWRRR</sequence>
<reference evidence="4 5" key="1">
    <citation type="submission" date="2020-07" db="EMBL/GenBank/DDBJ databases">
        <authorList>
            <person name="Sun Q."/>
        </authorList>
    </citation>
    <scope>NUCLEOTIDE SEQUENCE [LARGE SCALE GENOMIC DNA]</scope>
    <source>
        <strain evidence="4 5">CGMCC 1.13654</strain>
    </source>
</reference>
<dbReference type="SUPFAM" id="SSF53335">
    <property type="entry name" value="S-adenosyl-L-methionine-dependent methyltransferases"/>
    <property type="match status" value="1"/>
</dbReference>
<evidence type="ECO:0000256" key="3">
    <source>
        <dbReference type="ARBA" id="ARBA00022691"/>
    </source>
</evidence>
<gene>
    <name evidence="4" type="ORF">HZF05_10155</name>
</gene>
<dbReference type="InterPro" id="IPR008715">
    <property type="entry name" value="SAM-MeTfrase_NodS-like"/>
</dbReference>
<keyword evidence="5" id="KW-1185">Reference proteome</keyword>
<dbReference type="Gene3D" id="3.40.50.150">
    <property type="entry name" value="Vaccinia Virus protein VP39"/>
    <property type="match status" value="1"/>
</dbReference>
<dbReference type="PANTHER" id="PTHR43464">
    <property type="entry name" value="METHYLTRANSFERASE"/>
    <property type="match status" value="1"/>
</dbReference>
<dbReference type="CDD" id="cd02440">
    <property type="entry name" value="AdoMet_MTases"/>
    <property type="match status" value="1"/>
</dbReference>
<dbReference type="GO" id="GO:0008757">
    <property type="term" value="F:S-adenosylmethionine-dependent methyltransferase activity"/>
    <property type="evidence" value="ECO:0007669"/>
    <property type="project" value="InterPro"/>
</dbReference>
<keyword evidence="1 4" id="KW-0489">Methyltransferase</keyword>